<dbReference type="InterPro" id="IPR006379">
    <property type="entry name" value="HAD-SF_hydro_IIB"/>
</dbReference>
<comment type="catalytic activity">
    <reaction evidence="1 8">
        <text>alpha,alpha-trehalose 6-phosphate + H2O = alpha,alpha-trehalose + phosphate</text>
        <dbReference type="Rhea" id="RHEA:23420"/>
        <dbReference type="ChEBI" id="CHEBI:15377"/>
        <dbReference type="ChEBI" id="CHEBI:16551"/>
        <dbReference type="ChEBI" id="CHEBI:43474"/>
        <dbReference type="ChEBI" id="CHEBI:58429"/>
        <dbReference type="EC" id="3.1.3.12"/>
    </reaction>
</comment>
<dbReference type="InterPro" id="IPR023214">
    <property type="entry name" value="HAD_sf"/>
</dbReference>
<comment type="function">
    <text evidence="7">Removes the phosphate from trehalose 6-phosphate to produce free trehalose. Trehalose accumulation in plant may improve abiotic stress tolerance.</text>
</comment>
<keyword evidence="5 8" id="KW-0378">Hydrolase</keyword>
<evidence type="ECO:0000256" key="7">
    <source>
        <dbReference type="ARBA" id="ARBA00025274"/>
    </source>
</evidence>
<comment type="similarity">
    <text evidence="4 8">Belongs to the trehalose phosphatase family.</text>
</comment>
<dbReference type="AlphaFoldDB" id="A3BMC5"/>
<name>A3BMC5_ORYSJ</name>
<dbReference type="FunFam" id="3.30.70.1020:FF:000004">
    <property type="entry name" value="Trehalose 6-phosphate phosphatase"/>
    <property type="match status" value="1"/>
</dbReference>
<dbReference type="EMBL" id="CM000144">
    <property type="protein sequence ID" value="EAZ40714.1"/>
    <property type="molecule type" value="Genomic_DNA"/>
</dbReference>
<dbReference type="SUPFAM" id="SSF56784">
    <property type="entry name" value="HAD-like"/>
    <property type="match status" value="1"/>
</dbReference>
<dbReference type="PANTHER" id="PTHR43768:SF7">
    <property type="entry name" value="TREHALOSE-PHOSPHATE PHOSPHATASE 3-RELATED"/>
    <property type="match status" value="1"/>
</dbReference>
<dbReference type="CDD" id="cd01627">
    <property type="entry name" value="HAD_TPP"/>
    <property type="match status" value="1"/>
</dbReference>
<dbReference type="PANTHER" id="PTHR43768">
    <property type="entry name" value="TREHALOSE 6-PHOSPHATE PHOSPHATASE"/>
    <property type="match status" value="1"/>
</dbReference>
<dbReference type="InterPro" id="IPR044651">
    <property type="entry name" value="OTSB-like"/>
</dbReference>
<dbReference type="Gene3D" id="3.40.50.1000">
    <property type="entry name" value="HAD superfamily/HAD-like"/>
    <property type="match status" value="2"/>
</dbReference>
<accession>A3BMC5</accession>
<dbReference type="NCBIfam" id="TIGR01484">
    <property type="entry name" value="HAD-SF-IIB"/>
    <property type="match status" value="1"/>
</dbReference>
<evidence type="ECO:0000313" key="9">
    <source>
        <dbReference type="EMBL" id="EAZ40714.1"/>
    </source>
</evidence>
<comment type="cofactor">
    <cofactor evidence="2 8">
        <name>a divalent metal cation</name>
        <dbReference type="ChEBI" id="CHEBI:60240"/>
    </cofactor>
</comment>
<sequence length="342" mass="37721">MTNHAGFAADDAVTAAVPVQAAQGGRHFPPFLAPSSRLTDCKKAAAPRGPRRRGREKHPSALAWFESVAAAAKGKEIVVFLDYDGTLSPIVADPDRAFMSDEMREAVRGVAKHFPTAIVSGRCIDKVFDFVKLEELYYAGSHGMDIRGPTAAASEYNHNMKAKQGDAVTFQPAADFLPVIEEVYHVLKERMASIRGSLVENNKFCLSVHYRCVDEAEWGVLDGKVRAVIEGYPDLRLSKGRKVLEIRPVIDWDKGSALQFLLKSLGYEGRNNVFPIYIGDDRTDEDAFKVLRNMGQGIGILVTKVPKETAASYTLREPSEVKEFLRKLVKIKINGDKGLIGK</sequence>
<proteinExistence type="inferred from homology"/>
<evidence type="ECO:0000256" key="4">
    <source>
        <dbReference type="ARBA" id="ARBA00008770"/>
    </source>
</evidence>
<dbReference type="GO" id="GO:0004805">
    <property type="term" value="F:trehalose-phosphatase activity"/>
    <property type="evidence" value="ECO:0007669"/>
    <property type="project" value="UniProtKB-EC"/>
</dbReference>
<evidence type="ECO:0000256" key="1">
    <source>
        <dbReference type="ARBA" id="ARBA00000500"/>
    </source>
</evidence>
<dbReference type="InterPro" id="IPR003337">
    <property type="entry name" value="Trehalose_PPase"/>
</dbReference>
<dbReference type="FunFam" id="3.40.50.1000:FF:000175">
    <property type="entry name" value="Trehalose 6-phosphate phosphatase"/>
    <property type="match status" value="1"/>
</dbReference>
<evidence type="ECO:0000256" key="3">
    <source>
        <dbReference type="ARBA" id="ARBA00005199"/>
    </source>
</evidence>
<organism evidence="9">
    <name type="scientific">Oryza sativa subsp. japonica</name>
    <name type="common">Rice</name>
    <dbReference type="NCBI Taxonomy" id="39947"/>
    <lineage>
        <taxon>Eukaryota</taxon>
        <taxon>Viridiplantae</taxon>
        <taxon>Streptophyta</taxon>
        <taxon>Embryophyta</taxon>
        <taxon>Tracheophyta</taxon>
        <taxon>Spermatophyta</taxon>
        <taxon>Magnoliopsida</taxon>
        <taxon>Liliopsida</taxon>
        <taxon>Poales</taxon>
        <taxon>Poaceae</taxon>
        <taxon>BOP clade</taxon>
        <taxon>Oryzoideae</taxon>
        <taxon>Oryzeae</taxon>
        <taxon>Oryzinae</taxon>
        <taxon>Oryza</taxon>
        <taxon>Oryza sativa</taxon>
    </lineage>
</organism>
<dbReference type="GO" id="GO:0005992">
    <property type="term" value="P:trehalose biosynthetic process"/>
    <property type="evidence" value="ECO:0007669"/>
    <property type="project" value="UniProtKB-UniPathway"/>
</dbReference>
<gene>
    <name evidence="9" type="ORF">OsJ_25183</name>
</gene>
<reference evidence="9" key="2">
    <citation type="submission" date="2008-12" db="EMBL/GenBank/DDBJ databases">
        <title>Improved gene annotation of the rice (Oryza sativa) genomes.</title>
        <authorList>
            <person name="Wang J."/>
            <person name="Li R."/>
            <person name="Fan W."/>
            <person name="Huang Q."/>
            <person name="Zhang J."/>
            <person name="Zhou Y."/>
            <person name="Hu Y."/>
            <person name="Zi S."/>
            <person name="Li J."/>
            <person name="Ni P."/>
            <person name="Zheng H."/>
            <person name="Zhang Y."/>
            <person name="Zhao M."/>
            <person name="Hao Q."/>
            <person name="McDermott J."/>
            <person name="Samudrala R."/>
            <person name="Kristiansen K."/>
            <person name="Wong G.K.-S."/>
        </authorList>
    </citation>
    <scope>NUCLEOTIDE SEQUENCE</scope>
</reference>
<evidence type="ECO:0000256" key="5">
    <source>
        <dbReference type="ARBA" id="ARBA00022801"/>
    </source>
</evidence>
<dbReference type="EC" id="3.1.3.12" evidence="8"/>
<dbReference type="UniPathway" id="UPA00299"/>
<evidence type="ECO:0000256" key="6">
    <source>
        <dbReference type="ARBA" id="ARBA00023016"/>
    </source>
</evidence>
<reference evidence="9" key="1">
    <citation type="journal article" date="2005" name="PLoS Biol.">
        <title>The genomes of Oryza sativa: a history of duplications.</title>
        <authorList>
            <person name="Yu J."/>
            <person name="Wang J."/>
            <person name="Lin W."/>
            <person name="Li S."/>
            <person name="Li H."/>
            <person name="Zhou J."/>
            <person name="Ni P."/>
            <person name="Dong W."/>
            <person name="Hu S."/>
            <person name="Zeng C."/>
            <person name="Zhang J."/>
            <person name="Zhang Y."/>
            <person name="Li R."/>
            <person name="Xu Z."/>
            <person name="Li S."/>
            <person name="Li X."/>
            <person name="Zheng H."/>
            <person name="Cong L."/>
            <person name="Lin L."/>
            <person name="Yin J."/>
            <person name="Geng J."/>
            <person name="Li G."/>
            <person name="Shi J."/>
            <person name="Liu J."/>
            <person name="Lv H."/>
            <person name="Li J."/>
            <person name="Wang J."/>
            <person name="Deng Y."/>
            <person name="Ran L."/>
            <person name="Shi X."/>
            <person name="Wang X."/>
            <person name="Wu Q."/>
            <person name="Li C."/>
            <person name="Ren X."/>
            <person name="Wang J."/>
            <person name="Wang X."/>
            <person name="Li D."/>
            <person name="Liu D."/>
            <person name="Zhang X."/>
            <person name="Ji Z."/>
            <person name="Zhao W."/>
            <person name="Sun Y."/>
            <person name="Zhang Z."/>
            <person name="Bao J."/>
            <person name="Han Y."/>
            <person name="Dong L."/>
            <person name="Ji J."/>
            <person name="Chen P."/>
            <person name="Wu S."/>
            <person name="Liu J."/>
            <person name="Xiao Y."/>
            <person name="Bu D."/>
            <person name="Tan J."/>
            <person name="Yang L."/>
            <person name="Ye C."/>
            <person name="Zhang J."/>
            <person name="Xu J."/>
            <person name="Zhou Y."/>
            <person name="Yu Y."/>
            <person name="Zhang B."/>
            <person name="Zhuang S."/>
            <person name="Wei H."/>
            <person name="Liu B."/>
            <person name="Lei M."/>
            <person name="Yu H."/>
            <person name="Li Y."/>
            <person name="Xu H."/>
            <person name="Wei S."/>
            <person name="He X."/>
            <person name="Fang L."/>
            <person name="Zhang Z."/>
            <person name="Zhang Y."/>
            <person name="Huang X."/>
            <person name="Su Z."/>
            <person name="Tong W."/>
            <person name="Li J."/>
            <person name="Tong Z."/>
            <person name="Li S."/>
            <person name="Ye J."/>
            <person name="Wang L."/>
            <person name="Fang L."/>
            <person name="Lei T."/>
            <person name="Chen C."/>
            <person name="Chen H."/>
            <person name="Xu Z."/>
            <person name="Li H."/>
            <person name="Huang H."/>
            <person name="Zhang F."/>
            <person name="Xu H."/>
            <person name="Li N."/>
            <person name="Zhao C."/>
            <person name="Li S."/>
            <person name="Dong L."/>
            <person name="Huang Y."/>
            <person name="Li L."/>
            <person name="Xi Y."/>
            <person name="Qi Q."/>
            <person name="Li W."/>
            <person name="Zhang B."/>
            <person name="Hu W."/>
            <person name="Zhang Y."/>
            <person name="Tian X."/>
            <person name="Jiao Y."/>
            <person name="Liang X."/>
            <person name="Jin J."/>
            <person name="Gao L."/>
            <person name="Zheng W."/>
            <person name="Hao B."/>
            <person name="Liu S."/>
            <person name="Wang W."/>
            <person name="Yuan L."/>
            <person name="Cao M."/>
            <person name="McDermott J."/>
            <person name="Samudrala R."/>
            <person name="Wang J."/>
            <person name="Wong G.K."/>
            <person name="Yang H."/>
        </authorList>
    </citation>
    <scope>NUCLEOTIDE SEQUENCE [LARGE SCALE GENOMIC DNA]</scope>
</reference>
<dbReference type="FunFam" id="3.40.50.1000:FF:000099">
    <property type="entry name" value="Trehalose 6-phosphate phosphatase"/>
    <property type="match status" value="1"/>
</dbReference>
<protein>
    <recommendedName>
        <fullName evidence="8">Trehalose 6-phosphate phosphatase</fullName>
        <ecNumber evidence="8">3.1.3.12</ecNumber>
    </recommendedName>
</protein>
<dbReference type="InterPro" id="IPR036412">
    <property type="entry name" value="HAD-like_sf"/>
</dbReference>
<dbReference type="Proteomes" id="UP000007752">
    <property type="component" value="Chromosome 7"/>
</dbReference>
<dbReference type="Pfam" id="PF02358">
    <property type="entry name" value="Trehalose_PPase"/>
    <property type="match status" value="1"/>
</dbReference>
<comment type="pathway">
    <text evidence="3 8">Glycan biosynthesis; trehalose biosynthesis.</text>
</comment>
<keyword evidence="6" id="KW-0346">Stress response</keyword>
<evidence type="ECO:0000256" key="2">
    <source>
        <dbReference type="ARBA" id="ARBA00001968"/>
    </source>
</evidence>
<dbReference type="NCBIfam" id="TIGR00685">
    <property type="entry name" value="T6PP"/>
    <property type="match status" value="1"/>
</dbReference>
<evidence type="ECO:0000256" key="8">
    <source>
        <dbReference type="RuleBase" id="RU361117"/>
    </source>
</evidence>